<dbReference type="Gene3D" id="3.40.50.150">
    <property type="entry name" value="Vaccinia Virus protein VP39"/>
    <property type="match status" value="1"/>
</dbReference>
<dbReference type="CDD" id="cd02440">
    <property type="entry name" value="AdoMet_MTases"/>
    <property type="match status" value="1"/>
</dbReference>
<name>A0A550JGP8_9BACT</name>
<dbReference type="SUPFAM" id="SSF158997">
    <property type="entry name" value="Trm112p-like"/>
    <property type="match status" value="1"/>
</dbReference>
<organism evidence="2 3">
    <name type="scientific">Trichloromonas acetexigens</name>
    <dbReference type="NCBI Taxonomy" id="38815"/>
    <lineage>
        <taxon>Bacteria</taxon>
        <taxon>Pseudomonadati</taxon>
        <taxon>Thermodesulfobacteriota</taxon>
        <taxon>Desulfuromonadia</taxon>
        <taxon>Desulfuromonadales</taxon>
        <taxon>Trichloromonadaceae</taxon>
        <taxon>Trichloromonas</taxon>
    </lineage>
</organism>
<evidence type="ECO:0000259" key="1">
    <source>
        <dbReference type="Pfam" id="PF08241"/>
    </source>
</evidence>
<reference evidence="2 3" key="1">
    <citation type="submission" date="2019-07" db="EMBL/GenBank/DDBJ databases">
        <title>Insights of Desulfuromonas acetexigens electromicrobiology.</title>
        <authorList>
            <person name="Katuri K."/>
            <person name="Sapireddy V."/>
            <person name="Shaw D.R."/>
            <person name="Saikaly P."/>
        </authorList>
    </citation>
    <scope>NUCLEOTIDE SEQUENCE [LARGE SCALE GENOMIC DNA]</scope>
    <source>
        <strain evidence="2 3">2873</strain>
    </source>
</reference>
<proteinExistence type="predicted"/>
<gene>
    <name evidence="2" type="ORF">FL622_07225</name>
</gene>
<dbReference type="Proteomes" id="UP000317155">
    <property type="component" value="Unassembled WGS sequence"/>
</dbReference>
<evidence type="ECO:0000313" key="3">
    <source>
        <dbReference type="Proteomes" id="UP000317155"/>
    </source>
</evidence>
<dbReference type="RefSeq" id="WP_092057412.1">
    <property type="nucleotide sequence ID" value="NZ_FOJJ01000034.1"/>
</dbReference>
<dbReference type="AlphaFoldDB" id="A0A550JGP8"/>
<dbReference type="Pfam" id="PF08241">
    <property type="entry name" value="Methyltransf_11"/>
    <property type="match status" value="1"/>
</dbReference>
<dbReference type="EMBL" id="VJVV01000004">
    <property type="protein sequence ID" value="TRO82361.1"/>
    <property type="molecule type" value="Genomic_DNA"/>
</dbReference>
<feature type="domain" description="Methyltransferase type 11" evidence="1">
    <location>
        <begin position="83"/>
        <end position="176"/>
    </location>
</feature>
<comment type="caution">
    <text evidence="2">The sequence shown here is derived from an EMBL/GenBank/DDBJ whole genome shotgun (WGS) entry which is preliminary data.</text>
</comment>
<dbReference type="GO" id="GO:0032259">
    <property type="term" value="P:methylation"/>
    <property type="evidence" value="ECO:0007669"/>
    <property type="project" value="UniProtKB-KW"/>
</dbReference>
<accession>A0A550JGP8</accession>
<keyword evidence="3" id="KW-1185">Reference proteome</keyword>
<evidence type="ECO:0000313" key="2">
    <source>
        <dbReference type="EMBL" id="TRO82361.1"/>
    </source>
</evidence>
<keyword evidence="2" id="KW-0808">Transferase</keyword>
<dbReference type="InterPro" id="IPR013216">
    <property type="entry name" value="Methyltransf_11"/>
</dbReference>
<dbReference type="SUPFAM" id="SSF53335">
    <property type="entry name" value="S-adenosyl-L-methionine-dependent methyltransferases"/>
    <property type="match status" value="1"/>
</dbReference>
<protein>
    <submittedName>
        <fullName evidence="2">Methyltransferase domain-containing protein</fullName>
    </submittedName>
</protein>
<keyword evidence="2" id="KW-0489">Methyltransferase</keyword>
<sequence>MPVPTPKDLLKAYRQGCNITELLREAQGRTQNSEEIIEVAYDLQAGGYIAAMENPEMARHKGEYTAAIAREILRLTTPTSLLEAGVGEATTLSGVLGVLAMDSSQAYGFDISWSRLAVARQWLTDEKFPQVRLCTGSLLQIPFADNSIDVVYTSHAIEPNAGQEQQILRELYRVTRQWLVLLEPGYELAGDEARRRMERFGYCRGLAESCRVLGYDVVRHELFPLTANPLNPTAITVIRKDEPRERPTHVLACPRFKTPLQELGGMLFSPEALAVYPVLCGIPCLRPESAILASLYPDFFQGL</sequence>
<dbReference type="GO" id="GO:0008757">
    <property type="term" value="F:S-adenosylmethionine-dependent methyltransferase activity"/>
    <property type="evidence" value="ECO:0007669"/>
    <property type="project" value="InterPro"/>
</dbReference>
<dbReference type="InterPro" id="IPR029063">
    <property type="entry name" value="SAM-dependent_MTases_sf"/>
</dbReference>
<dbReference type="OrthoDB" id="108476at2"/>